<keyword evidence="4" id="KW-1185">Reference proteome</keyword>
<dbReference type="Proteomes" id="UP000255224">
    <property type="component" value="Unassembled WGS sequence"/>
</dbReference>
<dbReference type="Proteomes" id="UP000273270">
    <property type="component" value="Chromosome"/>
</dbReference>
<reference evidence="4" key="3">
    <citation type="submission" date="2018-11" db="EMBL/GenBank/DDBJ databases">
        <title>Proposal to divide the Flavobacteriaceae and reorganize its genera based on Amino Acid Identity values calculated from whole genome sequences.</title>
        <authorList>
            <person name="Nicholson A.C."/>
            <person name="Gulvik C.A."/>
            <person name="Whitney A.M."/>
            <person name="Humrighouse B.W."/>
            <person name="Bell M."/>
            <person name="Holmes B."/>
            <person name="Steigerwalt A.G."/>
            <person name="Villarma A."/>
            <person name="Sheth M."/>
            <person name="Batra D."/>
            <person name="Pryor J."/>
            <person name="Bernardet J.-F."/>
            <person name="Hugo C."/>
            <person name="Kampfer P."/>
            <person name="Newman J."/>
            <person name="McQuiston J.R."/>
        </authorList>
    </citation>
    <scope>NUCLEOTIDE SEQUENCE [LARGE SCALE GENOMIC DNA]</scope>
    <source>
        <strain evidence="4">G0188</strain>
    </source>
</reference>
<proteinExistence type="predicted"/>
<dbReference type="SUPFAM" id="SSF53955">
    <property type="entry name" value="Lysozyme-like"/>
    <property type="match status" value="1"/>
</dbReference>
<evidence type="ECO:0000313" key="2">
    <source>
        <dbReference type="EMBL" id="STD10918.1"/>
    </source>
</evidence>
<name>A0A376EMZ3_CHRCU</name>
<dbReference type="Gene3D" id="1.10.530.10">
    <property type="match status" value="1"/>
</dbReference>
<accession>A0A3G6NHQ9</accession>
<protein>
    <submittedName>
        <fullName evidence="2">Predicted chitinase</fullName>
    </submittedName>
</protein>
<dbReference type="InterPro" id="IPR023346">
    <property type="entry name" value="Lysozyme-like_dom_sf"/>
</dbReference>
<dbReference type="EMBL" id="CP033920">
    <property type="protein sequence ID" value="AZA47621.1"/>
    <property type="molecule type" value="Genomic_DNA"/>
</dbReference>
<reference evidence="2 3" key="1">
    <citation type="submission" date="2018-06" db="EMBL/GenBank/DDBJ databases">
        <authorList>
            <consortium name="Pathogen Informatics"/>
            <person name="Doyle S."/>
        </authorList>
    </citation>
    <scope>NUCLEOTIDE SEQUENCE [LARGE SCALE GENOMIC DNA]</scope>
    <source>
        <strain evidence="2 3">NCTC13533</strain>
    </source>
</reference>
<sequence length="380" mass="43677">MSIIKPLGLPKIKALGLNNTGGIDKSQKKSLSIRYISCSKDVNFIYLNFEIETKTLNKGNATIFVKEMNATNEFAIPPYNLNIQSNGRTNVKASFPINKKFDKYLWQDSFAYQATVTCDGLSEETEEFKLVFSNQITKSKTCFCNRGLTSEELKNIIIELRKQEIYIENGKLIRDTKGSPILKNGKKQFVDITMYDELHEDLFNLDYPEKLNSSDANFNKFAEALNKVFKVYEINTCIRKIHFLAQCYHETQRFTITYEKSPNSNVSGGAFYRGRGLIQLTHDYNYEKLRKALKINSTLTEFVPRVAKEINFACQASGYFWKNIGAKTGNINQYADKDDVLTVSREINGYVSVPNGFNDRKLFTEILKRVMKYETCKNKK</sequence>
<organism evidence="2 3">
    <name type="scientific">Chryseobacterium carnipullorum</name>
    <dbReference type="NCBI Taxonomy" id="1124835"/>
    <lineage>
        <taxon>Bacteria</taxon>
        <taxon>Pseudomonadati</taxon>
        <taxon>Bacteroidota</taxon>
        <taxon>Flavobacteriia</taxon>
        <taxon>Flavobacteriales</taxon>
        <taxon>Weeksellaceae</taxon>
        <taxon>Chryseobacterium group</taxon>
        <taxon>Chryseobacterium</taxon>
    </lineage>
</organism>
<evidence type="ECO:0000313" key="4">
    <source>
        <dbReference type="Proteomes" id="UP000273270"/>
    </source>
</evidence>
<evidence type="ECO:0000313" key="1">
    <source>
        <dbReference type="EMBL" id="AZA47621.1"/>
    </source>
</evidence>
<dbReference type="KEGG" id="ccau:EG346_05205"/>
<gene>
    <name evidence="1" type="ORF">EG346_05205</name>
    <name evidence="2" type="ORF">NCTC13533_04921</name>
</gene>
<accession>A0A376EMZ3</accession>
<reference evidence="1" key="2">
    <citation type="submission" date="2018-11" db="EMBL/GenBank/DDBJ databases">
        <title>Proposal to divide the Flavobacteriaceae and reorganize its genera based on Amino Acid Identity values calculated from whole genome sequences.</title>
        <authorList>
            <person name="Nicholson A.C."/>
            <person name="Gulvik C.A."/>
            <person name="Whitney A.M."/>
            <person name="Humrighouse B.W."/>
            <person name="Bell M."/>
            <person name="Holmes B."/>
            <person name="Steigerwalt A."/>
            <person name="Villarma A."/>
            <person name="Sheth M."/>
            <person name="Batra D."/>
            <person name="Pryor J."/>
            <person name="Bernardet J.-F."/>
            <person name="Hugo C."/>
            <person name="Kampfer P."/>
            <person name="Newman J."/>
            <person name="Mcquiston J.R."/>
        </authorList>
    </citation>
    <scope>NUCLEOTIDE SEQUENCE [LARGE SCALE GENOMIC DNA]</scope>
    <source>
        <strain evidence="1">G0188</strain>
    </source>
</reference>
<dbReference type="RefSeq" id="WP_123877205.1">
    <property type="nucleotide sequence ID" value="NZ_CP033920.1"/>
</dbReference>
<dbReference type="EMBL" id="UFVQ01000003">
    <property type="protein sequence ID" value="STD10918.1"/>
    <property type="molecule type" value="Genomic_DNA"/>
</dbReference>
<dbReference type="AlphaFoldDB" id="A0A376EMZ3"/>
<dbReference type="OrthoDB" id="1221248at2"/>
<evidence type="ECO:0000313" key="3">
    <source>
        <dbReference type="Proteomes" id="UP000255224"/>
    </source>
</evidence>